<name>A0ABZ0IMX5_9BACT</name>
<sequence>MKLTYFLILAVFVGCAPRELPHPALSPQEVVHINFLALQQNDSPELDHGIEIAWNFASPTNKENTGPIERFNIMVHNENFRPLINCRHFEIRTHFQEKSEAEFLVLIEDSEGEVHSYMVSLSLQKYPPYDDCWMIDAVIPMRLPSKDGPRVAFFTSFNYWPAPFL</sequence>
<organism evidence="1 2">
    <name type="scientific">Imperialibacter roseus</name>
    <dbReference type="NCBI Taxonomy" id="1324217"/>
    <lineage>
        <taxon>Bacteria</taxon>
        <taxon>Pseudomonadati</taxon>
        <taxon>Bacteroidota</taxon>
        <taxon>Cytophagia</taxon>
        <taxon>Cytophagales</taxon>
        <taxon>Flammeovirgaceae</taxon>
        <taxon>Imperialibacter</taxon>
    </lineage>
</organism>
<dbReference type="Proteomes" id="UP001302349">
    <property type="component" value="Chromosome"/>
</dbReference>
<evidence type="ECO:0008006" key="3">
    <source>
        <dbReference type="Google" id="ProtNLM"/>
    </source>
</evidence>
<dbReference type="EMBL" id="CP136051">
    <property type="protein sequence ID" value="WOK06392.1"/>
    <property type="molecule type" value="Genomic_DNA"/>
</dbReference>
<dbReference type="RefSeq" id="WP_317489116.1">
    <property type="nucleotide sequence ID" value="NZ_CP136051.1"/>
</dbReference>
<dbReference type="PANTHER" id="PTHR35716">
    <property type="entry name" value="OS05G0574700 PROTEIN-RELATED"/>
    <property type="match status" value="1"/>
</dbReference>
<gene>
    <name evidence="1" type="ORF">RT717_25280</name>
</gene>
<keyword evidence="2" id="KW-1185">Reference proteome</keyword>
<protein>
    <recommendedName>
        <fullName evidence="3">Lipoprotein</fullName>
    </recommendedName>
</protein>
<accession>A0ABZ0IMX5</accession>
<proteinExistence type="predicted"/>
<evidence type="ECO:0000313" key="2">
    <source>
        <dbReference type="Proteomes" id="UP001302349"/>
    </source>
</evidence>
<reference evidence="1 2" key="1">
    <citation type="journal article" date="2023" name="Microbiol. Resour. Announc.">
        <title>Complete Genome Sequence of Imperialibacter roseus strain P4T.</title>
        <authorList>
            <person name="Tizabi D.R."/>
            <person name="Bachvaroff T."/>
            <person name="Hill R.T."/>
        </authorList>
    </citation>
    <scope>NUCLEOTIDE SEQUENCE [LARGE SCALE GENOMIC DNA]</scope>
    <source>
        <strain evidence="1 2">P4T</strain>
    </source>
</reference>
<evidence type="ECO:0000313" key="1">
    <source>
        <dbReference type="EMBL" id="WOK06392.1"/>
    </source>
</evidence>
<dbReference type="PROSITE" id="PS51257">
    <property type="entry name" value="PROKAR_LIPOPROTEIN"/>
    <property type="match status" value="1"/>
</dbReference>